<feature type="domain" description="Glycosyltransferase 2-like" evidence="10">
    <location>
        <begin position="4"/>
        <end position="166"/>
    </location>
</feature>
<dbReference type="Proteomes" id="UP000219788">
    <property type="component" value="Unassembled WGS sequence"/>
</dbReference>
<keyword evidence="7 9" id="KW-0472">Membrane</keyword>
<dbReference type="EMBL" id="PDDV01000013">
    <property type="protein sequence ID" value="PEH72563.1"/>
    <property type="molecule type" value="Genomic_DNA"/>
</dbReference>
<dbReference type="STRING" id="636.AAW15_07275"/>
<protein>
    <submittedName>
        <fullName evidence="11">Glycosyltransferase</fullName>
    </submittedName>
</protein>
<dbReference type="Gene3D" id="3.90.550.10">
    <property type="entry name" value="Spore Coat Polysaccharide Biosynthesis Protein SpsA, Chain A"/>
    <property type="match status" value="1"/>
</dbReference>
<keyword evidence="5 9" id="KW-0812">Transmembrane</keyword>
<accession>A0A2A7U2U6</accession>
<evidence type="ECO:0000256" key="2">
    <source>
        <dbReference type="ARBA" id="ARBA00022475"/>
    </source>
</evidence>
<dbReference type="FunFam" id="3.90.550.10:FF:000079">
    <property type="entry name" value="Probable glycosyl transferase"/>
    <property type="match status" value="1"/>
</dbReference>
<evidence type="ECO:0000256" key="4">
    <source>
        <dbReference type="ARBA" id="ARBA00022679"/>
    </source>
</evidence>
<dbReference type="SUPFAM" id="SSF53448">
    <property type="entry name" value="Nucleotide-diphospho-sugar transferases"/>
    <property type="match status" value="1"/>
</dbReference>
<evidence type="ECO:0000256" key="1">
    <source>
        <dbReference type="ARBA" id="ARBA00004651"/>
    </source>
</evidence>
<dbReference type="GeneID" id="93124292"/>
<evidence type="ECO:0000256" key="9">
    <source>
        <dbReference type="SAM" id="Phobius"/>
    </source>
</evidence>
<evidence type="ECO:0000256" key="3">
    <source>
        <dbReference type="ARBA" id="ARBA00022676"/>
    </source>
</evidence>
<keyword evidence="4 11" id="KW-0808">Transferase</keyword>
<keyword evidence="3" id="KW-0328">Glycosyltransferase</keyword>
<keyword evidence="6 9" id="KW-1133">Transmembrane helix</keyword>
<evidence type="ECO:0000256" key="7">
    <source>
        <dbReference type="ARBA" id="ARBA00023136"/>
    </source>
</evidence>
<dbReference type="PANTHER" id="PTHR48090:SF1">
    <property type="entry name" value="PROPHAGE BACTOPRENOL GLUCOSYL TRANSFERASE HOMOLOG"/>
    <property type="match status" value="1"/>
</dbReference>
<dbReference type="PANTHER" id="PTHR48090">
    <property type="entry name" value="UNDECAPRENYL-PHOSPHATE 4-DEOXY-4-FORMAMIDO-L-ARABINOSE TRANSFERASE-RELATED"/>
    <property type="match status" value="1"/>
</dbReference>
<dbReference type="GO" id="GO:0005886">
    <property type="term" value="C:plasma membrane"/>
    <property type="evidence" value="ECO:0007669"/>
    <property type="project" value="UniProtKB-SubCell"/>
</dbReference>
<evidence type="ECO:0000256" key="6">
    <source>
        <dbReference type="ARBA" id="ARBA00022989"/>
    </source>
</evidence>
<evidence type="ECO:0000256" key="8">
    <source>
        <dbReference type="ARBA" id="ARBA00038152"/>
    </source>
</evidence>
<dbReference type="CDD" id="cd04187">
    <property type="entry name" value="DPM1_like_bac"/>
    <property type="match status" value="1"/>
</dbReference>
<comment type="caution">
    <text evidence="11">The sequence shown here is derived from an EMBL/GenBank/DDBJ whole genome shotgun (WGS) entry which is preliminary data.</text>
</comment>
<evidence type="ECO:0000313" key="12">
    <source>
        <dbReference type="Proteomes" id="UP000219788"/>
    </source>
</evidence>
<dbReference type="GO" id="GO:0016757">
    <property type="term" value="F:glycosyltransferase activity"/>
    <property type="evidence" value="ECO:0007669"/>
    <property type="project" value="UniProtKB-KW"/>
</dbReference>
<keyword evidence="2" id="KW-1003">Cell membrane</keyword>
<feature type="transmembrane region" description="Helical" evidence="9">
    <location>
        <begin position="261"/>
        <end position="286"/>
    </location>
</feature>
<dbReference type="InterPro" id="IPR029044">
    <property type="entry name" value="Nucleotide-diphossugar_trans"/>
</dbReference>
<dbReference type="RefSeq" id="WP_005286716.1">
    <property type="nucleotide sequence ID" value="NZ_AP028090.1"/>
</dbReference>
<dbReference type="Pfam" id="PF00535">
    <property type="entry name" value="Glycos_transf_2"/>
    <property type="match status" value="1"/>
</dbReference>
<evidence type="ECO:0000259" key="10">
    <source>
        <dbReference type="Pfam" id="PF00535"/>
    </source>
</evidence>
<name>A0A2A7U2U6_EDWTA</name>
<sequence length="308" mass="34819">MKISLVVPVFNEESAIPLFHQAVRQCDDLAPYRIEIVFVNDGSSDQTEAVIARLIDDDPLLVMVNFSRNFGKEAALFAGLKYASGDAMIPIDVDLQDPIELIPQMIARWRNGADVVLAKRIDRSSDTLMKRLTASLFYRVHNQIASTPIEMNVGDYRLMSRQVVDAVLMLHERNLFMKGLLSWVGFKPAIVTYTRHERVVGRSKFNFWKLWNLALEGITSFSTIPLRLWTYIGTSIAGFALCYALYVIIKTLIFDNPVPGYPSIMAVILFLGGIQLIGIGVLGEYIGRIYVETKQRPRFIVKEIKGKK</sequence>
<dbReference type="AlphaFoldDB" id="A0A2A7U2U6"/>
<dbReference type="InterPro" id="IPR001173">
    <property type="entry name" value="Glyco_trans_2-like"/>
</dbReference>
<evidence type="ECO:0000256" key="5">
    <source>
        <dbReference type="ARBA" id="ARBA00022692"/>
    </source>
</evidence>
<dbReference type="InterPro" id="IPR050256">
    <property type="entry name" value="Glycosyltransferase_2"/>
</dbReference>
<gene>
    <name evidence="11" type="ORF">CRM76_11770</name>
</gene>
<proteinExistence type="inferred from homology"/>
<reference evidence="12" key="1">
    <citation type="submission" date="2017-09" db="EMBL/GenBank/DDBJ databases">
        <title>FDA dAtabase for Regulatory Grade micrObial Sequences (FDA-ARGOS): Supporting development and validation of Infectious Disease Dx tests.</title>
        <authorList>
            <person name="Goldberg B."/>
            <person name="Campos J."/>
            <person name="Tallon L."/>
            <person name="Sadzewicz L."/>
            <person name="Ott S."/>
            <person name="Zhao X."/>
            <person name="Nagaraj S."/>
            <person name="Vavikolanu K."/>
            <person name="Aluvathingal J."/>
            <person name="Nadendla S."/>
            <person name="Geyer C."/>
            <person name="Sichtig H."/>
        </authorList>
    </citation>
    <scope>NUCLEOTIDE SEQUENCE [LARGE SCALE GENOMIC DNA]</scope>
    <source>
        <strain evidence="12">FDAARGOS_370</strain>
    </source>
</reference>
<feature type="transmembrane region" description="Helical" evidence="9">
    <location>
        <begin position="228"/>
        <end position="249"/>
    </location>
</feature>
<comment type="subcellular location">
    <subcellularLocation>
        <location evidence="1">Cell membrane</location>
        <topology evidence="1">Multi-pass membrane protein</topology>
    </subcellularLocation>
</comment>
<evidence type="ECO:0000313" key="11">
    <source>
        <dbReference type="EMBL" id="PEH72563.1"/>
    </source>
</evidence>
<organism evidence="11 12">
    <name type="scientific">Edwardsiella tarda</name>
    <dbReference type="NCBI Taxonomy" id="636"/>
    <lineage>
        <taxon>Bacteria</taxon>
        <taxon>Pseudomonadati</taxon>
        <taxon>Pseudomonadota</taxon>
        <taxon>Gammaproteobacteria</taxon>
        <taxon>Enterobacterales</taxon>
        <taxon>Hafniaceae</taxon>
        <taxon>Edwardsiella</taxon>
    </lineage>
</organism>
<dbReference type="OrthoDB" id="9811884at2"/>
<comment type="similarity">
    <text evidence="8">Belongs to the glycosyltransferase 2 family. GtrB subfamily.</text>
</comment>